<evidence type="ECO:0000256" key="6">
    <source>
        <dbReference type="SAM" id="Phobius"/>
    </source>
</evidence>
<protein>
    <submittedName>
        <fullName evidence="8">Glycosyltransferase involved in cell wall biosynthesis</fullName>
    </submittedName>
</protein>
<sequence length="369" mass="40999">MSETAEPVANNIDEVEDAGPLLQLSVIIPARNEEPALPDCLTSLLAQSERGFLLGEHWEILIVNDDSSDRTGEIAAEAAASHPSVSVIVPPPLDLSDRGGFTGKNNACWAAAQVAKGKWLLFTDADTIHEPGDLSRALHEAKKHAVDLLSYSPHQIVTGFWQRAVMPLVFSELASVYPMKQVNDPGKRIAAANGQFLLVESESYFAVGGHRGVGPEVLEDVAIARRIKRSNRKIRFRYAPDALSARMYRTLPDMIEGWTKNLALLVPSPIYLALWRILDLVLFFGVPAVAFSWPYLGNLQKGLLLLIWLRTLWRFYNRVARSNFPPADCALAIAGIPLFVYLLIRSFIHHRINKSVRWKGREIPVSRPG</sequence>
<dbReference type="InterPro" id="IPR001173">
    <property type="entry name" value="Glyco_trans_2-like"/>
</dbReference>
<dbReference type="GO" id="GO:0005886">
    <property type="term" value="C:plasma membrane"/>
    <property type="evidence" value="ECO:0007669"/>
    <property type="project" value="UniProtKB-SubCell"/>
</dbReference>
<dbReference type="GO" id="GO:0016757">
    <property type="term" value="F:glycosyltransferase activity"/>
    <property type="evidence" value="ECO:0007669"/>
    <property type="project" value="UniProtKB-KW"/>
</dbReference>
<dbReference type="PANTHER" id="PTHR43646">
    <property type="entry name" value="GLYCOSYLTRANSFERASE"/>
    <property type="match status" value="1"/>
</dbReference>
<dbReference type="Gene3D" id="3.90.550.10">
    <property type="entry name" value="Spore Coat Polysaccharide Biosynthesis Protein SpsA, Chain A"/>
    <property type="match status" value="1"/>
</dbReference>
<organism evidence="8 9">
    <name type="scientific">Granulicella aggregans</name>
    <dbReference type="NCBI Taxonomy" id="474949"/>
    <lineage>
        <taxon>Bacteria</taxon>
        <taxon>Pseudomonadati</taxon>
        <taxon>Acidobacteriota</taxon>
        <taxon>Terriglobia</taxon>
        <taxon>Terriglobales</taxon>
        <taxon>Acidobacteriaceae</taxon>
        <taxon>Granulicella</taxon>
    </lineage>
</organism>
<feature type="transmembrane region" description="Helical" evidence="6">
    <location>
        <begin position="277"/>
        <end position="296"/>
    </location>
</feature>
<proteinExistence type="predicted"/>
<evidence type="ECO:0000259" key="7">
    <source>
        <dbReference type="Pfam" id="PF00535"/>
    </source>
</evidence>
<evidence type="ECO:0000256" key="4">
    <source>
        <dbReference type="ARBA" id="ARBA00022679"/>
    </source>
</evidence>
<keyword evidence="9" id="KW-1185">Reference proteome</keyword>
<dbReference type="AlphaFoldDB" id="A0A7W7ZFT8"/>
<name>A0A7W7ZFT8_9BACT</name>
<feature type="transmembrane region" description="Helical" evidence="6">
    <location>
        <begin position="324"/>
        <end position="344"/>
    </location>
</feature>
<evidence type="ECO:0000256" key="5">
    <source>
        <dbReference type="ARBA" id="ARBA00023136"/>
    </source>
</evidence>
<dbReference type="RefSeq" id="WP_348641355.1">
    <property type="nucleotide sequence ID" value="NZ_JACHIP010000005.1"/>
</dbReference>
<evidence type="ECO:0000256" key="3">
    <source>
        <dbReference type="ARBA" id="ARBA00022676"/>
    </source>
</evidence>
<keyword evidence="5 6" id="KW-0472">Membrane</keyword>
<reference evidence="8 9" key="1">
    <citation type="submission" date="2020-08" db="EMBL/GenBank/DDBJ databases">
        <title>Genomic Encyclopedia of Type Strains, Phase IV (KMG-V): Genome sequencing to study the core and pangenomes of soil and plant-associated prokaryotes.</title>
        <authorList>
            <person name="Whitman W."/>
        </authorList>
    </citation>
    <scope>NUCLEOTIDE SEQUENCE [LARGE SCALE GENOMIC DNA]</scope>
    <source>
        <strain evidence="8 9">M8UP14</strain>
    </source>
</reference>
<dbReference type="PANTHER" id="PTHR43646:SF2">
    <property type="entry name" value="GLYCOSYLTRANSFERASE 2-LIKE DOMAIN-CONTAINING PROTEIN"/>
    <property type="match status" value="1"/>
</dbReference>
<evidence type="ECO:0000313" key="9">
    <source>
        <dbReference type="Proteomes" id="UP000540989"/>
    </source>
</evidence>
<comment type="caution">
    <text evidence="8">The sequence shown here is derived from an EMBL/GenBank/DDBJ whole genome shotgun (WGS) entry which is preliminary data.</text>
</comment>
<evidence type="ECO:0000256" key="2">
    <source>
        <dbReference type="ARBA" id="ARBA00022475"/>
    </source>
</evidence>
<accession>A0A7W7ZFT8</accession>
<dbReference type="InterPro" id="IPR029044">
    <property type="entry name" value="Nucleotide-diphossugar_trans"/>
</dbReference>
<dbReference type="EMBL" id="JACHIP010000005">
    <property type="protein sequence ID" value="MBB5059082.1"/>
    <property type="molecule type" value="Genomic_DNA"/>
</dbReference>
<keyword evidence="2" id="KW-1003">Cell membrane</keyword>
<keyword evidence="6" id="KW-0812">Transmembrane</keyword>
<dbReference type="Proteomes" id="UP000540989">
    <property type="component" value="Unassembled WGS sequence"/>
</dbReference>
<keyword evidence="6" id="KW-1133">Transmembrane helix</keyword>
<gene>
    <name evidence="8" type="ORF">HDF16_003805</name>
</gene>
<dbReference type="Pfam" id="PF00535">
    <property type="entry name" value="Glycos_transf_2"/>
    <property type="match status" value="1"/>
</dbReference>
<keyword evidence="3" id="KW-0328">Glycosyltransferase</keyword>
<keyword evidence="4 8" id="KW-0808">Transferase</keyword>
<evidence type="ECO:0000256" key="1">
    <source>
        <dbReference type="ARBA" id="ARBA00004236"/>
    </source>
</evidence>
<comment type="subcellular location">
    <subcellularLocation>
        <location evidence="1">Cell membrane</location>
    </subcellularLocation>
</comment>
<evidence type="ECO:0000313" key="8">
    <source>
        <dbReference type="EMBL" id="MBB5059082.1"/>
    </source>
</evidence>
<feature type="domain" description="Glycosyltransferase 2-like" evidence="7">
    <location>
        <begin position="25"/>
        <end position="163"/>
    </location>
</feature>
<dbReference type="SUPFAM" id="SSF53448">
    <property type="entry name" value="Nucleotide-diphospho-sugar transferases"/>
    <property type="match status" value="1"/>
</dbReference>
<dbReference type="CDD" id="cd00761">
    <property type="entry name" value="Glyco_tranf_GTA_type"/>
    <property type="match status" value="1"/>
</dbReference>